<sequence length="106" mass="11489">MTACSAHRPNHMEEMITGQEIAAQGQRKQSICTGLSQSCPLSQPAAWPLCCPPQIFFCVLTHLVEKTQPSVSQTSHPSLVLSPTFRFPVTLSGNQRAARLVLVCGV</sequence>
<evidence type="ECO:0000313" key="2">
    <source>
        <dbReference type="Proteomes" id="UP000503349"/>
    </source>
</evidence>
<name>A0A6G1PQF9_CHAAH</name>
<protein>
    <submittedName>
        <fullName evidence="1">Uncharacterized protein</fullName>
    </submittedName>
</protein>
<keyword evidence="2" id="KW-1185">Reference proteome</keyword>
<dbReference type="EMBL" id="CM015718">
    <property type="protein sequence ID" value="KAF3692384.1"/>
    <property type="molecule type" value="Genomic_DNA"/>
</dbReference>
<gene>
    <name evidence="1" type="ORF">EXN66_Car008060</name>
</gene>
<organism evidence="1 2">
    <name type="scientific">Channa argus</name>
    <name type="common">Northern snakehead</name>
    <name type="synonym">Ophicephalus argus</name>
    <dbReference type="NCBI Taxonomy" id="215402"/>
    <lineage>
        <taxon>Eukaryota</taxon>
        <taxon>Metazoa</taxon>
        <taxon>Chordata</taxon>
        <taxon>Craniata</taxon>
        <taxon>Vertebrata</taxon>
        <taxon>Euteleostomi</taxon>
        <taxon>Actinopterygii</taxon>
        <taxon>Neopterygii</taxon>
        <taxon>Teleostei</taxon>
        <taxon>Neoteleostei</taxon>
        <taxon>Acanthomorphata</taxon>
        <taxon>Anabantaria</taxon>
        <taxon>Anabantiformes</taxon>
        <taxon>Channoidei</taxon>
        <taxon>Channidae</taxon>
        <taxon>Channa</taxon>
    </lineage>
</organism>
<dbReference type="AlphaFoldDB" id="A0A6G1PQF9"/>
<reference evidence="2" key="2">
    <citation type="submission" date="2019-02" db="EMBL/GenBank/DDBJ databases">
        <title>Opniocepnalus argus Var Kimnra genome.</title>
        <authorList>
            <person name="Zhou C."/>
            <person name="Xiao S."/>
        </authorList>
    </citation>
    <scope>NUCLEOTIDE SEQUENCE [LARGE SCALE GENOMIC DNA]</scope>
</reference>
<evidence type="ECO:0000313" key="1">
    <source>
        <dbReference type="EMBL" id="KAF3692384.1"/>
    </source>
</evidence>
<proteinExistence type="predicted"/>
<accession>A0A6G1PQF9</accession>
<dbReference type="Proteomes" id="UP000503349">
    <property type="component" value="Chromosome 7"/>
</dbReference>
<reference evidence="1 2" key="1">
    <citation type="submission" date="2019-02" db="EMBL/GenBank/DDBJ databases">
        <title>Opniocepnalus argus genome.</title>
        <authorList>
            <person name="Zhou C."/>
            <person name="Xiao S."/>
        </authorList>
    </citation>
    <scope>NUCLEOTIDE SEQUENCE [LARGE SCALE GENOMIC DNA]</scope>
    <source>
        <strain evidence="1">OARG1902GOOAL</strain>
        <tissue evidence="1">Muscle</tissue>
    </source>
</reference>